<gene>
    <name evidence="2" type="ORF">PAPYR_6434</name>
</gene>
<protein>
    <submittedName>
        <fullName evidence="2">Uncharacterized protein</fullName>
    </submittedName>
</protein>
<dbReference type="EMBL" id="JAPMOS010000037">
    <property type="protein sequence ID" value="KAJ4457915.1"/>
    <property type="molecule type" value="Genomic_DNA"/>
</dbReference>
<reference evidence="2" key="1">
    <citation type="journal article" date="2022" name="bioRxiv">
        <title>Genomics of Preaxostyla Flagellates Illuminates Evolutionary Transitions and the Path Towards Mitochondrial Loss.</title>
        <authorList>
            <person name="Novak L.V.F."/>
            <person name="Treitli S.C."/>
            <person name="Pyrih J."/>
            <person name="Halakuc P."/>
            <person name="Pipaliya S.V."/>
            <person name="Vacek V."/>
            <person name="Brzon O."/>
            <person name="Soukal P."/>
            <person name="Eme L."/>
            <person name="Dacks J.B."/>
            <person name="Karnkowska A."/>
            <person name="Elias M."/>
            <person name="Hampl V."/>
        </authorList>
    </citation>
    <scope>NUCLEOTIDE SEQUENCE</scope>
    <source>
        <strain evidence="2">RCP-MX</strain>
    </source>
</reference>
<dbReference type="Proteomes" id="UP001141327">
    <property type="component" value="Unassembled WGS sequence"/>
</dbReference>
<evidence type="ECO:0000313" key="3">
    <source>
        <dbReference type="Proteomes" id="UP001141327"/>
    </source>
</evidence>
<name>A0ABQ8UF53_9EUKA</name>
<comment type="caution">
    <text evidence="2">The sequence shown here is derived from an EMBL/GenBank/DDBJ whole genome shotgun (WGS) entry which is preliminary data.</text>
</comment>
<keyword evidence="1" id="KW-0732">Signal</keyword>
<feature type="chain" id="PRO_5047520506" evidence="1">
    <location>
        <begin position="18"/>
        <end position="471"/>
    </location>
</feature>
<feature type="signal peptide" evidence="1">
    <location>
        <begin position="1"/>
        <end position="17"/>
    </location>
</feature>
<sequence>MHLAVVLLLALIHGAFSIPISSRYVPASPAGLGPVVRTAETVARFAGAAQSNQQLLPPGALPGPVLAPGATAPSFDVCVVGCRDVLGQCLGDVDNTYFDCIESCTCDDVGCLNLCRGARRVAKDSCRIGFDQCGAQCDLDTGCRCEDLCTLELEKCLVAADIDARSCILGCSTDNCLLRCQDRKDAALTACDNGFTACYEACCLPTFGGCALDCQADQSYCLNQCQADYLDCVNVPVGAPPLANRGECKRLLRLCQSGCGSDLQNCALDCDRDDTGCDRDTATCISNCARRRRGDPALCNARCSDAKRACQMTCDAANQACLLSCPGASCSLDCEADMTQCTTDCENGFQACLSACACNLQCEVGCYQERRRCRSACQNLLTPPRTPPRPPADFSDCDTSCDVDVDSVCTEICNEAHQDCLNACQLDFNQCNSMCSFPACTMRCELNQRRCNLACDDALSQCCSACPGRCA</sequence>
<keyword evidence="3" id="KW-1185">Reference proteome</keyword>
<accession>A0ABQ8UF53</accession>
<organism evidence="2 3">
    <name type="scientific">Paratrimastix pyriformis</name>
    <dbReference type="NCBI Taxonomy" id="342808"/>
    <lineage>
        <taxon>Eukaryota</taxon>
        <taxon>Metamonada</taxon>
        <taxon>Preaxostyla</taxon>
        <taxon>Paratrimastigidae</taxon>
        <taxon>Paratrimastix</taxon>
    </lineage>
</organism>
<evidence type="ECO:0000313" key="2">
    <source>
        <dbReference type="EMBL" id="KAJ4457915.1"/>
    </source>
</evidence>
<evidence type="ECO:0000256" key="1">
    <source>
        <dbReference type="SAM" id="SignalP"/>
    </source>
</evidence>
<proteinExistence type="predicted"/>